<organism evidence="1 2">
    <name type="scientific">Danaus plexippus plexippus</name>
    <dbReference type="NCBI Taxonomy" id="278856"/>
    <lineage>
        <taxon>Eukaryota</taxon>
        <taxon>Metazoa</taxon>
        <taxon>Ecdysozoa</taxon>
        <taxon>Arthropoda</taxon>
        <taxon>Hexapoda</taxon>
        <taxon>Insecta</taxon>
        <taxon>Pterygota</taxon>
        <taxon>Neoptera</taxon>
        <taxon>Endopterygota</taxon>
        <taxon>Lepidoptera</taxon>
        <taxon>Glossata</taxon>
        <taxon>Ditrysia</taxon>
        <taxon>Papilionoidea</taxon>
        <taxon>Nymphalidae</taxon>
        <taxon>Danainae</taxon>
        <taxon>Danaini</taxon>
        <taxon>Danaina</taxon>
        <taxon>Danaus</taxon>
        <taxon>Danaus</taxon>
    </lineage>
</organism>
<name>A0A212EKD1_DANPL</name>
<dbReference type="GO" id="GO:0016616">
    <property type="term" value="F:oxidoreductase activity, acting on the CH-OH group of donors, NAD or NADP as acceptor"/>
    <property type="evidence" value="ECO:0007669"/>
    <property type="project" value="InterPro"/>
</dbReference>
<reference evidence="1 2" key="1">
    <citation type="journal article" date="2011" name="Cell">
        <title>The monarch butterfly genome yields insights into long-distance migration.</title>
        <authorList>
            <person name="Zhan S."/>
            <person name="Merlin C."/>
            <person name="Boore J.L."/>
            <person name="Reppert S.M."/>
        </authorList>
    </citation>
    <scope>NUCLEOTIDE SEQUENCE [LARGE SCALE GENOMIC DNA]</scope>
    <source>
        <strain evidence="1">F-2</strain>
    </source>
</reference>
<proteinExistence type="predicted"/>
<evidence type="ECO:0000313" key="2">
    <source>
        <dbReference type="Proteomes" id="UP000007151"/>
    </source>
</evidence>
<evidence type="ECO:0000313" key="1">
    <source>
        <dbReference type="EMBL" id="OWR41941.1"/>
    </source>
</evidence>
<dbReference type="STRING" id="278856.A0A212EKD1"/>
<protein>
    <submittedName>
        <fullName evidence="1">Malate dehydrogenase 1B</fullName>
    </submittedName>
</protein>
<dbReference type="Proteomes" id="UP000007151">
    <property type="component" value="Unassembled WGS sequence"/>
</dbReference>
<gene>
    <name evidence="1" type="ORF">KGM_211021</name>
</gene>
<dbReference type="AlphaFoldDB" id="A0A212EKD1"/>
<accession>A0A212EKD1</accession>
<dbReference type="KEGG" id="dpl:KGM_211021"/>
<sequence length="384" mass="43212">MNFEYRPELKPLKVYFVNPLAPASQLAIVKIMSGLVFGNEQSIDMTLVVYSNEIKSAEAFGLEIESCAFSCTNSIKVSSDLPSNPNYFGMEASDEEFDALYLTIKVALSLKWAMNKGSTLETHKEAQLQDNEPNLKIVEQNQPNPVFMTDGLVATDIIKTLSKNIPHNILFYPTPLTAIAKSVLSDYLDIPCKVINNIFVWAANDKVFHIEVQKPLIIDDSIEAKSDCDWDMVGKDLLKTFDLDSTQLSASWLKKDFIEKVASSASKNPYGSIHRAVEFTKSLKDIWHTRNHNDGNKVCRNIGCISDGSLGTIKGYPYVLPIVFQNGLWTVNDIFLDTHLKQEIKRMNNTVKECHDKLTLHCKKFLQESVDYFNAEDNSGTTFS</sequence>
<dbReference type="EMBL" id="AGBW02014276">
    <property type="protein sequence ID" value="OWR41941.1"/>
    <property type="molecule type" value="Genomic_DNA"/>
</dbReference>
<keyword evidence="2" id="KW-1185">Reference proteome</keyword>
<dbReference type="InterPro" id="IPR015955">
    <property type="entry name" value="Lactate_DH/Glyco_Ohase_4_C"/>
</dbReference>
<comment type="caution">
    <text evidence="1">The sequence shown here is derived from an EMBL/GenBank/DDBJ whole genome shotgun (WGS) entry which is preliminary data.</text>
</comment>
<dbReference type="Gene3D" id="3.90.110.10">
    <property type="entry name" value="Lactate dehydrogenase/glycoside hydrolase, family 4, C-terminal"/>
    <property type="match status" value="1"/>
</dbReference>
<dbReference type="eggNOG" id="ENOG502T757">
    <property type="taxonomic scope" value="Eukaryota"/>
</dbReference>